<accession>X1EBU3</accession>
<proteinExistence type="predicted"/>
<organism evidence="1">
    <name type="scientific">marine sediment metagenome</name>
    <dbReference type="NCBI Taxonomy" id="412755"/>
    <lineage>
        <taxon>unclassified sequences</taxon>
        <taxon>metagenomes</taxon>
        <taxon>ecological metagenomes</taxon>
    </lineage>
</organism>
<feature type="non-terminal residue" evidence="1">
    <location>
        <position position="42"/>
    </location>
</feature>
<name>X1EBU3_9ZZZZ</name>
<reference evidence="1" key="1">
    <citation type="journal article" date="2014" name="Front. Microbiol.">
        <title>High frequency of phylogenetically diverse reductive dehalogenase-homologous genes in deep subseafloor sedimentary metagenomes.</title>
        <authorList>
            <person name="Kawai M."/>
            <person name="Futagami T."/>
            <person name="Toyoda A."/>
            <person name="Takaki Y."/>
            <person name="Nishi S."/>
            <person name="Hori S."/>
            <person name="Arai W."/>
            <person name="Tsubouchi T."/>
            <person name="Morono Y."/>
            <person name="Uchiyama I."/>
            <person name="Ito T."/>
            <person name="Fujiyama A."/>
            <person name="Inagaki F."/>
            <person name="Takami H."/>
        </authorList>
    </citation>
    <scope>NUCLEOTIDE SEQUENCE</scope>
    <source>
        <strain evidence="1">Expedition CK06-06</strain>
    </source>
</reference>
<sequence>MSVPGLSRVRDRLREKRLLGELDAQEAGELATVSRDFDSYSD</sequence>
<gene>
    <name evidence="1" type="ORF">S01H4_66090</name>
</gene>
<dbReference type="EMBL" id="BART01040740">
    <property type="protein sequence ID" value="GAH30756.1"/>
    <property type="molecule type" value="Genomic_DNA"/>
</dbReference>
<dbReference type="AlphaFoldDB" id="X1EBU3"/>
<evidence type="ECO:0000313" key="1">
    <source>
        <dbReference type="EMBL" id="GAH30756.1"/>
    </source>
</evidence>
<protein>
    <submittedName>
        <fullName evidence="1">Uncharacterized protein</fullName>
    </submittedName>
</protein>
<comment type="caution">
    <text evidence="1">The sequence shown here is derived from an EMBL/GenBank/DDBJ whole genome shotgun (WGS) entry which is preliminary data.</text>
</comment>